<accession>A0A9P9EQK5</accession>
<keyword evidence="4" id="KW-1185">Reference proteome</keyword>
<dbReference type="Proteomes" id="UP000738349">
    <property type="component" value="Unassembled WGS sequence"/>
</dbReference>
<dbReference type="AlphaFoldDB" id="A0A9P9EQK5"/>
<sequence>MCQTCGLPNFNYDTVPLARTGFSTRLIKLHPARTLEADIVVDLILNNDPKVDFEAVSWCWGRDKWTHLLRVRGDIGDRCLRVPENLEVALRRLRLVDRYRILWVDAVCIDQVSTVEKSRQVPMMSEIYGKAKRVCVWLGEGDETSKKAIRFIHNDLLDLKKFDQLCRDDEYGDQWIALIQFMEQPWFSRRWVIQEIALADQAAAILVCGQDTLNWMTFSMAALLFHRALSGSLNQSRLSSSELENASFGLRYAPALGAIQIVKAVSDLFRTPYHQGTPIPLRSLEYLVSSFTMYETSEPRDVIFSLLSISRDALRSDQTAIIETSDLPIFDRPGTERILHALVLPDRVRQPFKVDYSAPVLEVYKQFMSFSVPRANPSRALDILCRPWAPDLPGEKFPSWIATLTNAAYKPVDRSALGRRLIRRNPDPLVGDADVTIYTASRAIGPPKERSLFKYWNSVDRSMFLQGFVLDTVFQLEFPSQLGHIPPEWPALAGWKPKTGPPPEEFWRTLVADRGPDGRDPPSFYGPACETVFQEAMDDTLDTSMLINHGSSVISDFLKRVQAVIWNRRMMRTANSWLGLAPKGAQEGDLICILYGCSVPVVLRKVEKSQADLEKELEDEEIRKANVVAYIAKNLAARARRKRLDKARETDKAFSPKDTEKLGKRVASSDPEAASRVATKKAHVESAPAKSAHQPAVTKSGQAPDYYYRLVGECYVHGMMNGESLTFRWNYNQGRRLEGLEDRIISETFELR</sequence>
<comment type="caution">
    <text evidence="3">The sequence shown here is derived from an EMBL/GenBank/DDBJ whole genome shotgun (WGS) entry which is preliminary data.</text>
</comment>
<reference evidence="3" key="1">
    <citation type="journal article" date="2021" name="Nat. Commun.">
        <title>Genetic determinants of endophytism in the Arabidopsis root mycobiome.</title>
        <authorList>
            <person name="Mesny F."/>
            <person name="Miyauchi S."/>
            <person name="Thiergart T."/>
            <person name="Pickel B."/>
            <person name="Atanasova L."/>
            <person name="Karlsson M."/>
            <person name="Huettel B."/>
            <person name="Barry K.W."/>
            <person name="Haridas S."/>
            <person name="Chen C."/>
            <person name="Bauer D."/>
            <person name="Andreopoulos W."/>
            <person name="Pangilinan J."/>
            <person name="LaButti K."/>
            <person name="Riley R."/>
            <person name="Lipzen A."/>
            <person name="Clum A."/>
            <person name="Drula E."/>
            <person name="Henrissat B."/>
            <person name="Kohler A."/>
            <person name="Grigoriev I.V."/>
            <person name="Martin F.M."/>
            <person name="Hacquard S."/>
        </authorList>
    </citation>
    <scope>NUCLEOTIDE SEQUENCE</scope>
    <source>
        <strain evidence="3">MPI-CAGE-AT-0147</strain>
    </source>
</reference>
<protein>
    <submittedName>
        <fullName evidence="3">Heterokaryon incompatibility protein-domain-containing protein</fullName>
    </submittedName>
</protein>
<dbReference type="Pfam" id="PF06985">
    <property type="entry name" value="HET"/>
    <property type="match status" value="1"/>
</dbReference>
<evidence type="ECO:0000313" key="3">
    <source>
        <dbReference type="EMBL" id="KAH7142111.1"/>
    </source>
</evidence>
<dbReference type="PANTHER" id="PTHR24148:SF64">
    <property type="entry name" value="HETEROKARYON INCOMPATIBILITY DOMAIN-CONTAINING PROTEIN"/>
    <property type="match status" value="1"/>
</dbReference>
<feature type="domain" description="Heterokaryon incompatibility" evidence="2">
    <location>
        <begin position="53"/>
        <end position="195"/>
    </location>
</feature>
<organism evidence="3 4">
    <name type="scientific">Dactylonectria macrodidyma</name>
    <dbReference type="NCBI Taxonomy" id="307937"/>
    <lineage>
        <taxon>Eukaryota</taxon>
        <taxon>Fungi</taxon>
        <taxon>Dikarya</taxon>
        <taxon>Ascomycota</taxon>
        <taxon>Pezizomycotina</taxon>
        <taxon>Sordariomycetes</taxon>
        <taxon>Hypocreomycetidae</taxon>
        <taxon>Hypocreales</taxon>
        <taxon>Nectriaceae</taxon>
        <taxon>Dactylonectria</taxon>
    </lineage>
</organism>
<proteinExistence type="predicted"/>
<evidence type="ECO:0000256" key="1">
    <source>
        <dbReference type="SAM" id="MobiDB-lite"/>
    </source>
</evidence>
<evidence type="ECO:0000313" key="4">
    <source>
        <dbReference type="Proteomes" id="UP000738349"/>
    </source>
</evidence>
<evidence type="ECO:0000259" key="2">
    <source>
        <dbReference type="Pfam" id="PF06985"/>
    </source>
</evidence>
<gene>
    <name evidence="3" type="ORF">EDB81DRAFT_948303</name>
</gene>
<dbReference type="OrthoDB" id="3477286at2759"/>
<dbReference type="InterPro" id="IPR010730">
    <property type="entry name" value="HET"/>
</dbReference>
<feature type="compositionally biased region" description="Basic and acidic residues" evidence="1">
    <location>
        <begin position="646"/>
        <end position="663"/>
    </location>
</feature>
<dbReference type="InterPro" id="IPR052895">
    <property type="entry name" value="HetReg/Transcr_Mod"/>
</dbReference>
<name>A0A9P9EQK5_9HYPO</name>
<dbReference type="EMBL" id="JAGMUV010000010">
    <property type="protein sequence ID" value="KAH7142111.1"/>
    <property type="molecule type" value="Genomic_DNA"/>
</dbReference>
<feature type="region of interest" description="Disordered" evidence="1">
    <location>
        <begin position="646"/>
        <end position="698"/>
    </location>
</feature>
<dbReference type="PANTHER" id="PTHR24148">
    <property type="entry name" value="ANKYRIN REPEAT DOMAIN-CONTAINING PROTEIN 39 HOMOLOG-RELATED"/>
    <property type="match status" value="1"/>
</dbReference>